<sequence length="618" mass="68433">MDPAYRYKTIADLSDEEFESLAFLGSNVAPGVRTMVNTMRANPTRLGSLTCFVVDCLNRKYATPAAPQDAPVSSTVSDADTLLSSESDAFTVVAPDLISKFESTFWYHGISGDPPKLLWRSDLETNPFPHPPPGARFFKPPTKTAHGVFNTTLNKVWDEVAPKIIASMKDHSIKYSALKTARFLILEDGEEDERAGPVVVWIAVRPNTTNAGSVRDATPDILGILADAGVHGVVVEWYEGSVQKLVGPPLMKVEHNANPSFGLNHPFNTGLGIPIARLSDDAQGTLALLFREVKDSNGQPSDRILALTNKHVASVDTTTDYELNEADPQHIVVCGDRRLTRAVAEIEDTLNKDVRDAVKLNNELVDLGDQVSMAVERMTTSLKEKKENISILQTLFDEVQAKWMDVEGRKFGLVDWAPAISVRVDDRHYTRDIATISVDKEKLENFESNIVDLGSDFDSSQLEDRFWPIDAVRCNKTIPTNLQLPIRSALPRRLVINPDTEDKNGEPLYIVGKYGNTTKLTLGRYSGMEAYTCTDLGLESREVVVYNYSKRSGDFSDHGDSGSLIFMGDSQGLAILHSGMPRGMHNHVTYATPLWWVFKQVLAKYPSADFYGITYSLD</sequence>
<reference evidence="2" key="1">
    <citation type="journal article" date="2020" name="Nat. Commun.">
        <title>Large-scale genome sequencing of mycorrhizal fungi provides insights into the early evolution of symbiotic traits.</title>
        <authorList>
            <person name="Miyauchi S."/>
            <person name="Kiss E."/>
            <person name="Kuo A."/>
            <person name="Drula E."/>
            <person name="Kohler A."/>
            <person name="Sanchez-Garcia M."/>
            <person name="Morin E."/>
            <person name="Andreopoulos B."/>
            <person name="Barry K.W."/>
            <person name="Bonito G."/>
            <person name="Buee M."/>
            <person name="Carver A."/>
            <person name="Chen C."/>
            <person name="Cichocki N."/>
            <person name="Clum A."/>
            <person name="Culley D."/>
            <person name="Crous P.W."/>
            <person name="Fauchery L."/>
            <person name="Girlanda M."/>
            <person name="Hayes R.D."/>
            <person name="Keri Z."/>
            <person name="LaButti K."/>
            <person name="Lipzen A."/>
            <person name="Lombard V."/>
            <person name="Magnuson J."/>
            <person name="Maillard F."/>
            <person name="Murat C."/>
            <person name="Nolan M."/>
            <person name="Ohm R.A."/>
            <person name="Pangilinan J."/>
            <person name="Pereira M.F."/>
            <person name="Perotto S."/>
            <person name="Peter M."/>
            <person name="Pfister S."/>
            <person name="Riley R."/>
            <person name="Sitrit Y."/>
            <person name="Stielow J.B."/>
            <person name="Szollosi G."/>
            <person name="Zifcakova L."/>
            <person name="Stursova M."/>
            <person name="Spatafora J.W."/>
            <person name="Tedersoo L."/>
            <person name="Vaario L.M."/>
            <person name="Yamada A."/>
            <person name="Yan M."/>
            <person name="Wang P."/>
            <person name="Xu J."/>
            <person name="Bruns T."/>
            <person name="Baldrian P."/>
            <person name="Vilgalys R."/>
            <person name="Dunand C."/>
            <person name="Henrissat B."/>
            <person name="Grigoriev I.V."/>
            <person name="Hibbett D."/>
            <person name="Nagy L.G."/>
            <person name="Martin F.M."/>
        </authorList>
    </citation>
    <scope>NUCLEOTIDE SEQUENCE</scope>
    <source>
        <strain evidence="2">UH-Tt-Lm1</strain>
    </source>
</reference>
<evidence type="ECO:0000313" key="3">
    <source>
        <dbReference type="Proteomes" id="UP000736335"/>
    </source>
</evidence>
<dbReference type="AlphaFoldDB" id="A0A9P6HFS1"/>
<name>A0A9P6HFS1_9AGAM</name>
<dbReference type="Proteomes" id="UP000736335">
    <property type="component" value="Unassembled WGS sequence"/>
</dbReference>
<dbReference type="EMBL" id="WIUZ02000008">
    <property type="protein sequence ID" value="KAF9784459.1"/>
    <property type="molecule type" value="Genomic_DNA"/>
</dbReference>
<comment type="caution">
    <text evidence="2">The sequence shown here is derived from an EMBL/GenBank/DDBJ whole genome shotgun (WGS) entry which is preliminary data.</text>
</comment>
<accession>A0A9P6HFS1</accession>
<evidence type="ECO:0000256" key="1">
    <source>
        <dbReference type="SAM" id="Coils"/>
    </source>
</evidence>
<evidence type="ECO:0000313" key="2">
    <source>
        <dbReference type="EMBL" id="KAF9784459.1"/>
    </source>
</evidence>
<protein>
    <submittedName>
        <fullName evidence="2">Uncharacterized protein</fullName>
    </submittedName>
</protein>
<feature type="coiled-coil region" evidence="1">
    <location>
        <begin position="343"/>
        <end position="402"/>
    </location>
</feature>
<keyword evidence="3" id="KW-1185">Reference proteome</keyword>
<keyword evidence="1" id="KW-0175">Coiled coil</keyword>
<gene>
    <name evidence="2" type="ORF">BJ322DRAFT_848257</name>
</gene>
<organism evidence="2 3">
    <name type="scientific">Thelephora terrestris</name>
    <dbReference type="NCBI Taxonomy" id="56493"/>
    <lineage>
        <taxon>Eukaryota</taxon>
        <taxon>Fungi</taxon>
        <taxon>Dikarya</taxon>
        <taxon>Basidiomycota</taxon>
        <taxon>Agaricomycotina</taxon>
        <taxon>Agaricomycetes</taxon>
        <taxon>Thelephorales</taxon>
        <taxon>Thelephoraceae</taxon>
        <taxon>Thelephora</taxon>
    </lineage>
</organism>
<reference evidence="2" key="2">
    <citation type="submission" date="2020-11" db="EMBL/GenBank/DDBJ databases">
        <authorList>
            <consortium name="DOE Joint Genome Institute"/>
            <person name="Kuo A."/>
            <person name="Miyauchi S."/>
            <person name="Kiss E."/>
            <person name="Drula E."/>
            <person name="Kohler A."/>
            <person name="Sanchez-Garcia M."/>
            <person name="Andreopoulos B."/>
            <person name="Barry K.W."/>
            <person name="Bonito G."/>
            <person name="Buee M."/>
            <person name="Carver A."/>
            <person name="Chen C."/>
            <person name="Cichocki N."/>
            <person name="Clum A."/>
            <person name="Culley D."/>
            <person name="Crous P.W."/>
            <person name="Fauchery L."/>
            <person name="Girlanda M."/>
            <person name="Hayes R."/>
            <person name="Keri Z."/>
            <person name="Labutti K."/>
            <person name="Lipzen A."/>
            <person name="Lombard V."/>
            <person name="Magnuson J."/>
            <person name="Maillard F."/>
            <person name="Morin E."/>
            <person name="Murat C."/>
            <person name="Nolan M."/>
            <person name="Ohm R."/>
            <person name="Pangilinan J."/>
            <person name="Pereira M."/>
            <person name="Perotto S."/>
            <person name="Peter M."/>
            <person name="Riley R."/>
            <person name="Sitrit Y."/>
            <person name="Stielow B."/>
            <person name="Szollosi G."/>
            <person name="Zifcakova L."/>
            <person name="Stursova M."/>
            <person name="Spatafora J.W."/>
            <person name="Tedersoo L."/>
            <person name="Vaario L.-M."/>
            <person name="Yamada A."/>
            <person name="Yan M."/>
            <person name="Wang P."/>
            <person name="Xu J."/>
            <person name="Bruns T."/>
            <person name="Baldrian P."/>
            <person name="Vilgalys R."/>
            <person name="Henrissat B."/>
            <person name="Grigoriev I.V."/>
            <person name="Hibbett D."/>
            <person name="Nagy L.G."/>
            <person name="Martin F.M."/>
        </authorList>
    </citation>
    <scope>NUCLEOTIDE SEQUENCE</scope>
    <source>
        <strain evidence="2">UH-Tt-Lm1</strain>
    </source>
</reference>
<dbReference type="OrthoDB" id="5424209at2759"/>
<proteinExistence type="predicted"/>